<feature type="compositionally biased region" description="Basic and acidic residues" evidence="1">
    <location>
        <begin position="61"/>
        <end position="74"/>
    </location>
</feature>
<dbReference type="PROSITE" id="PS51257">
    <property type="entry name" value="PROKAR_LIPOPROTEIN"/>
    <property type="match status" value="1"/>
</dbReference>
<dbReference type="SUPFAM" id="SSF48371">
    <property type="entry name" value="ARM repeat"/>
    <property type="match status" value="1"/>
</dbReference>
<reference evidence="2" key="1">
    <citation type="journal article" date="2023" name="Front. Mar. Sci.">
        <title>A new Merluccius polli reference genome to investigate the effects of global change in West African waters.</title>
        <authorList>
            <person name="Mateo J.L."/>
            <person name="Blanco-Fernandez C."/>
            <person name="Garcia-Vazquez E."/>
            <person name="Machado-Schiaffino G."/>
        </authorList>
    </citation>
    <scope>NUCLEOTIDE SEQUENCE</scope>
    <source>
        <strain evidence="2">C29</strain>
        <tissue evidence="2">Fin</tissue>
    </source>
</reference>
<organism evidence="2 3">
    <name type="scientific">Merluccius polli</name>
    <name type="common">Benguela hake</name>
    <name type="synonym">Merluccius cadenati</name>
    <dbReference type="NCBI Taxonomy" id="89951"/>
    <lineage>
        <taxon>Eukaryota</taxon>
        <taxon>Metazoa</taxon>
        <taxon>Chordata</taxon>
        <taxon>Craniata</taxon>
        <taxon>Vertebrata</taxon>
        <taxon>Euteleostomi</taxon>
        <taxon>Actinopterygii</taxon>
        <taxon>Neopterygii</taxon>
        <taxon>Teleostei</taxon>
        <taxon>Neoteleostei</taxon>
        <taxon>Acanthomorphata</taxon>
        <taxon>Zeiogadaria</taxon>
        <taxon>Gadariae</taxon>
        <taxon>Gadiformes</taxon>
        <taxon>Gadoidei</taxon>
        <taxon>Merlucciidae</taxon>
        <taxon>Merluccius</taxon>
    </lineage>
</organism>
<keyword evidence="3" id="KW-1185">Reference proteome</keyword>
<feature type="compositionally biased region" description="Acidic residues" evidence="1">
    <location>
        <begin position="852"/>
        <end position="862"/>
    </location>
</feature>
<comment type="caution">
    <text evidence="2">The sequence shown here is derived from an EMBL/GenBank/DDBJ whole genome shotgun (WGS) entry which is preliminary data.</text>
</comment>
<evidence type="ECO:0000256" key="1">
    <source>
        <dbReference type="SAM" id="MobiDB-lite"/>
    </source>
</evidence>
<protein>
    <submittedName>
        <fullName evidence="2">Protein ecdysoneless</fullName>
    </submittedName>
</protein>
<dbReference type="PANTHER" id="PTHR13060">
    <property type="entry name" value="SGT1 PROTEIN HSGT1 SUPPRESSOR OF GCR2"/>
    <property type="match status" value="1"/>
</dbReference>
<evidence type="ECO:0000313" key="2">
    <source>
        <dbReference type="EMBL" id="KAK0132128.1"/>
    </source>
</evidence>
<feature type="compositionally biased region" description="Basic and acidic residues" evidence="1">
    <location>
        <begin position="841"/>
        <end position="851"/>
    </location>
</feature>
<dbReference type="Proteomes" id="UP001174136">
    <property type="component" value="Unassembled WGS sequence"/>
</dbReference>
<sequence length="906" mass="101197">MPPSQWRCTSSPIQPTSCLHTSSNSTSSTACRRHRYGETGGRQRRRRSSSKHSCSSSSSLREGRRGPKKGAHDPMWEAGGPLLTLILQPPELSPSPAPLLVELPVNLLKHLLHLPRCGIVKLLRNKRYKERQGNVVQEMLRRLDVIYLLRERMVVKAVTHPPVVSLRFASFGSYKITINSEGKHLACPPGYPRRRARRFNDDYNSQDSSRTKELRSRDIDPMCGIEGMSAHGSGRSRILELNVAMDPLCRKVVQEDVVHYKLFWIQPNDSDSKTHEQRLTHLVEDILAKVAPLLMKYIWQHQSFSLSYQPEKEAVPAHIGGTTHFGDNVDDEWFIVYLLQHITEAFPELAARVEDNDGEFLLIEAADYLPKWLNPETSENRVFIHRGEFYILPCPSRSNAVGIPKDAVPSVPQALALLSSNAQDCLANPKICSVLRKRLEGYPEKITSDLHRAHCFLPAGIATVLAQRPDLVAPAVSAFYLRDPVDLQACRGFKTFPPETRVLTLVTFTRCLYAQLQQQQFTPDRRSGFTLPARSHPQHKSYELGMKLAHGFEILCSKCRAPSSEPDAPASCNPQWKGFLDNLKRNGYFKASSVPYRELMTSAENFFRLSFLSSHGGRGAGEEVLQLLQNSAPFNLEELRRQESQLAPADSDHWLDITTQDLERLLGEKSVGGGGIGLTKPTQEKEPGKGKEPEGEEAGYSLVAVTQGMKNFLSAMSSHEGAELPWAHSSDPFSFDPESMASAMDKLLGKTVEELDSDDLEDDDDDDDEDDDDDDEDDEDNEDVKAGFFGSQGEKEAETLDSLRKYMDQMDHELMDTNIGKSFHQKNQDKEHPPNSSTRTTKGEAHSRGEEAADPEEEEEIQPLDVDLNLVTNLLESLSSQAGLAGPASNLLQSLGIHLPPNNDPS</sequence>
<dbReference type="EMBL" id="JAOPHQ010006288">
    <property type="protein sequence ID" value="KAK0132128.1"/>
    <property type="molecule type" value="Genomic_DNA"/>
</dbReference>
<feature type="region of interest" description="Disordered" evidence="1">
    <location>
        <begin position="754"/>
        <end position="864"/>
    </location>
</feature>
<gene>
    <name evidence="2" type="primary">ECD</name>
    <name evidence="2" type="ORF">N1851_033075</name>
</gene>
<feature type="compositionally biased region" description="Polar residues" evidence="1">
    <location>
        <begin position="1"/>
        <end position="15"/>
    </location>
</feature>
<dbReference type="Pfam" id="PF07093">
    <property type="entry name" value="SGT1"/>
    <property type="match status" value="1"/>
</dbReference>
<dbReference type="GO" id="GO:0005634">
    <property type="term" value="C:nucleus"/>
    <property type="evidence" value="ECO:0007669"/>
    <property type="project" value="TreeGrafter"/>
</dbReference>
<feature type="compositionally biased region" description="Low complexity" evidence="1">
    <location>
        <begin position="16"/>
        <end position="29"/>
    </location>
</feature>
<evidence type="ECO:0000313" key="3">
    <source>
        <dbReference type="Proteomes" id="UP001174136"/>
    </source>
</evidence>
<dbReference type="InterPro" id="IPR016024">
    <property type="entry name" value="ARM-type_fold"/>
</dbReference>
<dbReference type="AlphaFoldDB" id="A0AA47M1Z8"/>
<dbReference type="PANTHER" id="PTHR13060:SF0">
    <property type="entry name" value="PROTEIN ECDYSONELESS HOMOLOG"/>
    <property type="match status" value="1"/>
</dbReference>
<proteinExistence type="predicted"/>
<feature type="compositionally biased region" description="Acidic residues" evidence="1">
    <location>
        <begin position="754"/>
        <end position="782"/>
    </location>
</feature>
<name>A0AA47M1Z8_MERPO</name>
<feature type="compositionally biased region" description="Basic and acidic residues" evidence="1">
    <location>
        <begin position="793"/>
        <end position="815"/>
    </location>
</feature>
<feature type="compositionally biased region" description="Basic and acidic residues" evidence="1">
    <location>
        <begin position="682"/>
        <end position="693"/>
    </location>
</feature>
<dbReference type="InterPro" id="IPR010770">
    <property type="entry name" value="Ecd"/>
</dbReference>
<feature type="region of interest" description="Disordered" evidence="1">
    <location>
        <begin position="668"/>
        <end position="697"/>
    </location>
</feature>
<accession>A0AA47M1Z8</accession>
<feature type="region of interest" description="Disordered" evidence="1">
    <location>
        <begin position="1"/>
        <end position="74"/>
    </location>
</feature>
<feature type="compositionally biased region" description="Low complexity" evidence="1">
    <location>
        <begin position="51"/>
        <end position="60"/>
    </location>
</feature>